<sequence length="395" mass="43360">MQCPSASEYCSRRDTAMGKRRTSQQLRSDPRVMPVGTLLHHGSGQKEPPEGPKGWLLKQIMQGISAKRMERGGGKPVDDGEQTSRRAETSLASRLGTDCSNQSDDNNPHGYFHTYQAKRDPNLLILDGMSPASAGSEGAGAGAGDLFAILLLDTAAGTNSAGSTDGDGKDNETATLDYIYGEARKACREITALGYDGILRSEAGIEVIYCNFSDGGLDQASTVREIPFKERLAPDDTARYQWMRAVSPNYDGIGRNRVRIDFSSMVSGLFFPFNYSSPYSDWPERIRLLAAGPENVQNIKSCALDALRSRLRLTVNWQAVLEAIVDHSSERLLAVSLIEEEGQPDNIHRTTEAVQRCTRLHLLPALVSQKSWSLSDDLIHTAIKTARDTALFGYW</sequence>
<dbReference type="InterPro" id="IPR038921">
    <property type="entry name" value="YOR389W-like"/>
</dbReference>
<gene>
    <name evidence="2" type="ORF">LEL_05779</name>
</gene>
<dbReference type="PANTHER" id="PTHR35204">
    <property type="entry name" value="YALI0A21131P"/>
    <property type="match status" value="1"/>
</dbReference>
<feature type="compositionally biased region" description="Basic and acidic residues" evidence="1">
    <location>
        <begin position="67"/>
        <end position="88"/>
    </location>
</feature>
<reference evidence="2 3" key="1">
    <citation type="journal article" date="2016" name="Genome Biol. Evol.">
        <title>Divergent and convergent evolution of fungal pathogenicity.</title>
        <authorList>
            <person name="Shang Y."/>
            <person name="Xiao G."/>
            <person name="Zheng P."/>
            <person name="Cen K."/>
            <person name="Zhan S."/>
            <person name="Wang C."/>
        </authorList>
    </citation>
    <scope>NUCLEOTIDE SEQUENCE [LARGE SCALE GENOMIC DNA]</scope>
    <source>
        <strain evidence="2 3">RCEF 1005</strain>
    </source>
</reference>
<dbReference type="Proteomes" id="UP000076881">
    <property type="component" value="Unassembled WGS sequence"/>
</dbReference>
<dbReference type="AlphaFoldDB" id="A0A168G6E6"/>
<protein>
    <submittedName>
        <fullName evidence="2">Uncharacterized protein</fullName>
    </submittedName>
</protein>
<dbReference type="PANTHER" id="PTHR35204:SF1">
    <property type="entry name" value="ENTEROTOXIN"/>
    <property type="match status" value="1"/>
</dbReference>
<feature type="region of interest" description="Disordered" evidence="1">
    <location>
        <begin position="66"/>
        <end position="107"/>
    </location>
</feature>
<accession>A0A168G6E6</accession>
<dbReference type="OrthoDB" id="10261782at2759"/>
<dbReference type="EMBL" id="AZHF01000004">
    <property type="protein sequence ID" value="OAA76095.1"/>
    <property type="molecule type" value="Genomic_DNA"/>
</dbReference>
<comment type="caution">
    <text evidence="2">The sequence shown here is derived from an EMBL/GenBank/DDBJ whole genome shotgun (WGS) entry which is preliminary data.</text>
</comment>
<name>A0A168G6E6_CORDF</name>
<evidence type="ECO:0000313" key="3">
    <source>
        <dbReference type="Proteomes" id="UP000076881"/>
    </source>
</evidence>
<dbReference type="STRING" id="1081108.A0A168G6E6"/>
<evidence type="ECO:0000256" key="1">
    <source>
        <dbReference type="SAM" id="MobiDB-lite"/>
    </source>
</evidence>
<proteinExistence type="predicted"/>
<keyword evidence="3" id="KW-1185">Reference proteome</keyword>
<feature type="region of interest" description="Disordered" evidence="1">
    <location>
        <begin position="1"/>
        <end position="53"/>
    </location>
</feature>
<organism evidence="2 3">
    <name type="scientific">Akanthomyces lecanii RCEF 1005</name>
    <dbReference type="NCBI Taxonomy" id="1081108"/>
    <lineage>
        <taxon>Eukaryota</taxon>
        <taxon>Fungi</taxon>
        <taxon>Dikarya</taxon>
        <taxon>Ascomycota</taxon>
        <taxon>Pezizomycotina</taxon>
        <taxon>Sordariomycetes</taxon>
        <taxon>Hypocreomycetidae</taxon>
        <taxon>Hypocreales</taxon>
        <taxon>Cordycipitaceae</taxon>
        <taxon>Akanthomyces</taxon>
        <taxon>Cordyceps confragosa</taxon>
    </lineage>
</organism>
<evidence type="ECO:0000313" key="2">
    <source>
        <dbReference type="EMBL" id="OAA76095.1"/>
    </source>
</evidence>